<gene>
    <name evidence="1" type="ORF">NKI27_05515</name>
</gene>
<name>A0ABY6N5F0_9ALTE</name>
<protein>
    <submittedName>
        <fullName evidence="1">Uncharacterized protein</fullName>
    </submittedName>
</protein>
<dbReference type="Proteomes" id="UP001163739">
    <property type="component" value="Chromosome"/>
</dbReference>
<dbReference type="EMBL" id="CP100390">
    <property type="protein sequence ID" value="UZE97207.1"/>
    <property type="molecule type" value="Genomic_DNA"/>
</dbReference>
<organism evidence="1 2">
    <name type="scientific">Alkalimarinus alittae</name>
    <dbReference type="NCBI Taxonomy" id="2961619"/>
    <lineage>
        <taxon>Bacteria</taxon>
        <taxon>Pseudomonadati</taxon>
        <taxon>Pseudomonadota</taxon>
        <taxon>Gammaproteobacteria</taxon>
        <taxon>Alteromonadales</taxon>
        <taxon>Alteromonadaceae</taxon>
        <taxon>Alkalimarinus</taxon>
    </lineage>
</organism>
<sequence>MKYIAEKDLFEEGKWEPQIVLPLRNRHPEDPLLHWVSIWFAARNLLSDAEEHPDHWDIKYEGLTKQYVIEVRDECEKEWRSLWPSRESSPNLEAVLGIVRRFVGFKSFEPPEGL</sequence>
<proteinExistence type="predicted"/>
<dbReference type="RefSeq" id="WP_265048686.1">
    <property type="nucleotide sequence ID" value="NZ_CP100390.1"/>
</dbReference>
<evidence type="ECO:0000313" key="2">
    <source>
        <dbReference type="Proteomes" id="UP001163739"/>
    </source>
</evidence>
<reference evidence="1" key="1">
    <citation type="submission" date="2022-06" db="EMBL/GenBank/DDBJ databases">
        <title>Alkalimarinus sp. nov., isolated from gut of a Alitta virens.</title>
        <authorList>
            <person name="Yang A.I."/>
            <person name="Shin N.-R."/>
        </authorList>
    </citation>
    <scope>NUCLEOTIDE SEQUENCE</scope>
    <source>
        <strain evidence="1">A2M4</strain>
    </source>
</reference>
<keyword evidence="2" id="KW-1185">Reference proteome</keyword>
<evidence type="ECO:0000313" key="1">
    <source>
        <dbReference type="EMBL" id="UZE97207.1"/>
    </source>
</evidence>
<accession>A0ABY6N5F0</accession>